<organism evidence="4 5">
    <name type="scientific">Cryptolaemus montrouzieri</name>
    <dbReference type="NCBI Taxonomy" id="559131"/>
    <lineage>
        <taxon>Eukaryota</taxon>
        <taxon>Metazoa</taxon>
        <taxon>Ecdysozoa</taxon>
        <taxon>Arthropoda</taxon>
        <taxon>Hexapoda</taxon>
        <taxon>Insecta</taxon>
        <taxon>Pterygota</taxon>
        <taxon>Neoptera</taxon>
        <taxon>Endopterygota</taxon>
        <taxon>Coleoptera</taxon>
        <taxon>Polyphaga</taxon>
        <taxon>Cucujiformia</taxon>
        <taxon>Coccinelloidea</taxon>
        <taxon>Coccinellidae</taxon>
        <taxon>Scymninae</taxon>
        <taxon>Scymnini</taxon>
        <taxon>Cryptolaemus</taxon>
    </lineage>
</organism>
<dbReference type="PROSITE" id="PS00028">
    <property type="entry name" value="ZINC_FINGER_C2H2_1"/>
    <property type="match status" value="1"/>
</dbReference>
<dbReference type="AlphaFoldDB" id="A0ABD2N9C4"/>
<evidence type="ECO:0000256" key="2">
    <source>
        <dbReference type="SAM" id="MobiDB-lite"/>
    </source>
</evidence>
<reference evidence="4 5" key="1">
    <citation type="journal article" date="2021" name="BMC Biol.">
        <title>Horizontally acquired antibacterial genes associated with adaptive radiation of ladybird beetles.</title>
        <authorList>
            <person name="Li H.S."/>
            <person name="Tang X.F."/>
            <person name="Huang Y.H."/>
            <person name="Xu Z.Y."/>
            <person name="Chen M.L."/>
            <person name="Du X.Y."/>
            <person name="Qiu B.Y."/>
            <person name="Chen P.T."/>
            <person name="Zhang W."/>
            <person name="Slipinski A."/>
            <person name="Escalona H.E."/>
            <person name="Waterhouse R.M."/>
            <person name="Zwick A."/>
            <person name="Pang H."/>
        </authorList>
    </citation>
    <scope>NUCLEOTIDE SEQUENCE [LARGE SCALE GENOMIC DNA]</scope>
    <source>
        <strain evidence="4">SYSU2018</strain>
    </source>
</reference>
<dbReference type="Proteomes" id="UP001516400">
    <property type="component" value="Unassembled WGS sequence"/>
</dbReference>
<evidence type="ECO:0000313" key="5">
    <source>
        <dbReference type="Proteomes" id="UP001516400"/>
    </source>
</evidence>
<dbReference type="InterPro" id="IPR055303">
    <property type="entry name" value="ATMIN"/>
</dbReference>
<dbReference type="PANTHER" id="PTHR46664:SF1">
    <property type="entry name" value="ATM INTERACTOR"/>
    <property type="match status" value="1"/>
</dbReference>
<protein>
    <recommendedName>
        <fullName evidence="3">C2H2-type domain-containing protein</fullName>
    </recommendedName>
</protein>
<feature type="compositionally biased region" description="Basic and acidic residues" evidence="2">
    <location>
        <begin position="1"/>
        <end position="31"/>
    </location>
</feature>
<evidence type="ECO:0000256" key="1">
    <source>
        <dbReference type="PROSITE-ProRule" id="PRU00042"/>
    </source>
</evidence>
<evidence type="ECO:0000259" key="3">
    <source>
        <dbReference type="PROSITE" id="PS50157"/>
    </source>
</evidence>
<gene>
    <name evidence="4" type="ORF">HHI36_019868</name>
</gene>
<dbReference type="GO" id="GO:0008270">
    <property type="term" value="F:zinc ion binding"/>
    <property type="evidence" value="ECO:0007669"/>
    <property type="project" value="UniProtKB-KW"/>
</dbReference>
<keyword evidence="1" id="KW-0479">Metal-binding</keyword>
<comment type="caution">
    <text evidence="4">The sequence shown here is derived from an EMBL/GenBank/DDBJ whole genome shotgun (WGS) entry which is preliminary data.</text>
</comment>
<feature type="domain" description="C2H2-type" evidence="3">
    <location>
        <begin position="64"/>
        <end position="94"/>
    </location>
</feature>
<sequence length="125" mass="14351">MADNKGHAEVKSPEGKHESRFEGNIHIDHNSLTKSKYPETTSVSYEVKKVYPSIMELSTINNSIQCTEENCKEIFTSQSNLDLHLYKTHSKKGAFQFDVSIIKEFHCPVSQCVYNEEQCFKNKNC</sequence>
<dbReference type="EMBL" id="JABFTP020000083">
    <property type="protein sequence ID" value="KAL3275097.1"/>
    <property type="molecule type" value="Genomic_DNA"/>
</dbReference>
<dbReference type="InterPro" id="IPR036236">
    <property type="entry name" value="Znf_C2H2_sf"/>
</dbReference>
<accession>A0ABD2N9C4</accession>
<name>A0ABD2N9C4_9CUCU</name>
<keyword evidence="1" id="KW-0863">Zinc-finger</keyword>
<dbReference type="SUPFAM" id="SSF57667">
    <property type="entry name" value="beta-beta-alpha zinc fingers"/>
    <property type="match status" value="1"/>
</dbReference>
<keyword evidence="5" id="KW-1185">Reference proteome</keyword>
<evidence type="ECO:0000313" key="4">
    <source>
        <dbReference type="EMBL" id="KAL3275097.1"/>
    </source>
</evidence>
<dbReference type="PANTHER" id="PTHR46664">
    <property type="entry name" value="ATM INTERACTOR"/>
    <property type="match status" value="1"/>
</dbReference>
<feature type="region of interest" description="Disordered" evidence="2">
    <location>
        <begin position="1"/>
        <end position="33"/>
    </location>
</feature>
<dbReference type="PROSITE" id="PS50157">
    <property type="entry name" value="ZINC_FINGER_C2H2_2"/>
    <property type="match status" value="1"/>
</dbReference>
<dbReference type="InterPro" id="IPR013087">
    <property type="entry name" value="Znf_C2H2_type"/>
</dbReference>
<keyword evidence="1" id="KW-0862">Zinc</keyword>
<proteinExistence type="predicted"/>